<protein>
    <submittedName>
        <fullName evidence="2">Uncharacterized protein</fullName>
    </submittedName>
</protein>
<keyword evidence="3" id="KW-1185">Reference proteome</keyword>
<keyword evidence="1" id="KW-0472">Membrane</keyword>
<dbReference type="Proteomes" id="UP000765509">
    <property type="component" value="Unassembled WGS sequence"/>
</dbReference>
<proteinExistence type="predicted"/>
<keyword evidence="1" id="KW-1133">Transmembrane helix</keyword>
<accession>A0A9Q3KRJ9</accession>
<feature type="transmembrane region" description="Helical" evidence="1">
    <location>
        <begin position="12"/>
        <end position="32"/>
    </location>
</feature>
<organism evidence="2 3">
    <name type="scientific">Austropuccinia psidii MF-1</name>
    <dbReference type="NCBI Taxonomy" id="1389203"/>
    <lineage>
        <taxon>Eukaryota</taxon>
        <taxon>Fungi</taxon>
        <taxon>Dikarya</taxon>
        <taxon>Basidiomycota</taxon>
        <taxon>Pucciniomycotina</taxon>
        <taxon>Pucciniomycetes</taxon>
        <taxon>Pucciniales</taxon>
        <taxon>Sphaerophragmiaceae</taxon>
        <taxon>Austropuccinia</taxon>
    </lineage>
</organism>
<reference evidence="2" key="1">
    <citation type="submission" date="2021-03" db="EMBL/GenBank/DDBJ databases">
        <title>Draft genome sequence of rust myrtle Austropuccinia psidii MF-1, a brazilian biotype.</title>
        <authorList>
            <person name="Quecine M.C."/>
            <person name="Pachon D.M.R."/>
            <person name="Bonatelli M.L."/>
            <person name="Correr F.H."/>
            <person name="Franceschini L.M."/>
            <person name="Leite T.F."/>
            <person name="Margarido G.R.A."/>
            <person name="Almeida C.A."/>
            <person name="Ferrarezi J.A."/>
            <person name="Labate C.A."/>
        </authorList>
    </citation>
    <scope>NUCLEOTIDE SEQUENCE</scope>
    <source>
        <strain evidence="2">MF-1</strain>
    </source>
</reference>
<keyword evidence="1" id="KW-0812">Transmembrane</keyword>
<name>A0A9Q3KRJ9_9BASI</name>
<evidence type="ECO:0000256" key="1">
    <source>
        <dbReference type="SAM" id="Phobius"/>
    </source>
</evidence>
<dbReference type="EMBL" id="AVOT02116422">
    <property type="protein sequence ID" value="MBW0583930.1"/>
    <property type="molecule type" value="Genomic_DNA"/>
</dbReference>
<sequence length="102" mass="11276">MSFGVLLSANGLVQHLLSCMIAVGLFGVCLLGKDVFMSNVLSQFFMGDIATPFIVYPTLIQTQTQLEFHRLPPFLRFLAPYLLGPDPTTLYPQPTDTCLLLP</sequence>
<gene>
    <name evidence="2" type="ORF">O181_123645</name>
</gene>
<dbReference type="AlphaFoldDB" id="A0A9Q3KRJ9"/>
<comment type="caution">
    <text evidence="2">The sequence shown here is derived from an EMBL/GenBank/DDBJ whole genome shotgun (WGS) entry which is preliminary data.</text>
</comment>
<evidence type="ECO:0000313" key="2">
    <source>
        <dbReference type="EMBL" id="MBW0583930.1"/>
    </source>
</evidence>
<evidence type="ECO:0000313" key="3">
    <source>
        <dbReference type="Proteomes" id="UP000765509"/>
    </source>
</evidence>